<protein>
    <submittedName>
        <fullName evidence="1">Gp87</fullName>
    </submittedName>
</protein>
<reference evidence="2" key="2">
    <citation type="submission" date="2016-02" db="EMBL/GenBank/DDBJ databases">
        <title>Draft genome sequence of five rapidly growing Mycobacterium species.</title>
        <authorList>
            <person name="Katahira K."/>
            <person name="Gotou Y."/>
            <person name="Iida K."/>
            <person name="Ogura Y."/>
            <person name="Hayashi T."/>
        </authorList>
    </citation>
    <scope>NUCLEOTIDE SEQUENCE [LARGE SCALE GENOMIC DNA]</scope>
    <source>
        <strain evidence="2">JCM15654</strain>
    </source>
</reference>
<dbReference type="EMBL" id="BCSX01000044">
    <property type="protein sequence ID" value="GAS90836.1"/>
    <property type="molecule type" value="Genomic_DNA"/>
</dbReference>
<reference evidence="2" key="1">
    <citation type="journal article" date="2016" name="Genome Announc.">
        <title>Draft Genome Sequences of Five Rapidly Growing Mycobacterium Species, M. thermoresistibile, M. fortuitum subsp. acetamidolyticum, M. canariasense, M. brisbanense, and M. novocastrense.</title>
        <authorList>
            <person name="Katahira K."/>
            <person name="Ogura Y."/>
            <person name="Gotoh Y."/>
            <person name="Hayashi T."/>
        </authorList>
    </citation>
    <scope>NUCLEOTIDE SEQUENCE [LARGE SCALE GENOMIC DNA]</scope>
    <source>
        <strain evidence="2">JCM15654</strain>
    </source>
</reference>
<name>A0A100W3B6_9MYCO</name>
<sequence length="205" mass="22651">MNLKSVRRSVLYGSKDSSGNPRNLASLYNAPVSGYTHVIEQDGKSVVSIAGWADVDEFRRRLQRFNGVERFTLLLWTLPSDMDYVEAVRAGLDGLAYIQAAGSADTLTVELRKPGGQQWGADWVRYVVGHPPAEERPRLVAPIPLPRGPEMVAQNELFGADEAADLFYSYFKTGDIPGEYSLRPVEGYTKDGGLIDLRDEVSKSV</sequence>
<organism evidence="1 2">
    <name type="scientific">Mycolicibacterium brisbanense</name>
    <dbReference type="NCBI Taxonomy" id="146020"/>
    <lineage>
        <taxon>Bacteria</taxon>
        <taxon>Bacillati</taxon>
        <taxon>Actinomycetota</taxon>
        <taxon>Actinomycetes</taxon>
        <taxon>Mycobacteriales</taxon>
        <taxon>Mycobacteriaceae</taxon>
        <taxon>Mycolicibacterium</taxon>
    </lineage>
</organism>
<proteinExistence type="predicted"/>
<dbReference type="OrthoDB" id="5110616at2"/>
<evidence type="ECO:0000313" key="1">
    <source>
        <dbReference type="EMBL" id="GAS90836.1"/>
    </source>
</evidence>
<dbReference type="Proteomes" id="UP000069620">
    <property type="component" value="Unassembled WGS sequence"/>
</dbReference>
<comment type="caution">
    <text evidence="1">The sequence shown here is derived from an EMBL/GenBank/DDBJ whole genome shotgun (WGS) entry which is preliminary data.</text>
</comment>
<dbReference type="AlphaFoldDB" id="A0A100W3B6"/>
<keyword evidence="2" id="KW-1185">Reference proteome</keyword>
<accession>A0A100W3B6</accession>
<gene>
    <name evidence="1" type="ORF">RMCB_4932</name>
</gene>
<evidence type="ECO:0000313" key="2">
    <source>
        <dbReference type="Proteomes" id="UP000069620"/>
    </source>
</evidence>
<dbReference type="RefSeq" id="WP_131805574.1">
    <property type="nucleotide sequence ID" value="NZ_BCSX01000044.1"/>
</dbReference>